<dbReference type="AlphaFoldDB" id="A0A562MGY7"/>
<keyword evidence="3" id="KW-0418">Kinase</keyword>
<keyword evidence="1" id="KW-0472">Membrane</keyword>
<proteinExistence type="predicted"/>
<organism evidence="3 4">
    <name type="scientific">Sphingobacterium siyangense</name>
    <dbReference type="NCBI Taxonomy" id="459529"/>
    <lineage>
        <taxon>Bacteria</taxon>
        <taxon>Pseudomonadati</taxon>
        <taxon>Bacteroidota</taxon>
        <taxon>Sphingobacteriia</taxon>
        <taxon>Sphingobacteriales</taxon>
        <taxon>Sphingobacteriaceae</taxon>
        <taxon>Sphingobacterium</taxon>
    </lineage>
</organism>
<keyword evidence="3" id="KW-0808">Transferase</keyword>
<comment type="caution">
    <text evidence="3">The sequence shown here is derived from an EMBL/GenBank/DDBJ whole genome shotgun (WGS) entry which is preliminary data.</text>
</comment>
<dbReference type="InterPro" id="IPR036890">
    <property type="entry name" value="HATPase_C_sf"/>
</dbReference>
<accession>A0A562MGY7</accession>
<feature type="transmembrane region" description="Helical" evidence="1">
    <location>
        <begin position="12"/>
        <end position="32"/>
    </location>
</feature>
<dbReference type="GO" id="GO:0016020">
    <property type="term" value="C:membrane"/>
    <property type="evidence" value="ECO:0007669"/>
    <property type="project" value="InterPro"/>
</dbReference>
<keyword evidence="1" id="KW-0812">Transmembrane</keyword>
<dbReference type="Proteomes" id="UP000315908">
    <property type="component" value="Unassembled WGS sequence"/>
</dbReference>
<dbReference type="GO" id="GO:0000155">
    <property type="term" value="F:phosphorelay sensor kinase activity"/>
    <property type="evidence" value="ECO:0007669"/>
    <property type="project" value="InterPro"/>
</dbReference>
<evidence type="ECO:0000313" key="4">
    <source>
        <dbReference type="Proteomes" id="UP000315908"/>
    </source>
</evidence>
<dbReference type="Pfam" id="PF06580">
    <property type="entry name" value="His_kinase"/>
    <property type="match status" value="1"/>
</dbReference>
<feature type="domain" description="Signal transduction histidine kinase internal region" evidence="2">
    <location>
        <begin position="57"/>
        <end position="133"/>
    </location>
</feature>
<dbReference type="EMBL" id="VLKR01000014">
    <property type="protein sequence ID" value="TWI19156.1"/>
    <property type="molecule type" value="Genomic_DNA"/>
</dbReference>
<evidence type="ECO:0000259" key="2">
    <source>
        <dbReference type="Pfam" id="PF06580"/>
    </source>
</evidence>
<keyword evidence="1" id="KW-1133">Transmembrane helix</keyword>
<reference evidence="3 4" key="1">
    <citation type="journal article" date="2015" name="Stand. Genomic Sci.">
        <title>Genomic Encyclopedia of Bacterial and Archaeal Type Strains, Phase III: the genomes of soil and plant-associated and newly described type strains.</title>
        <authorList>
            <person name="Whitman W.B."/>
            <person name="Woyke T."/>
            <person name="Klenk H.P."/>
            <person name="Zhou Y."/>
            <person name="Lilburn T.G."/>
            <person name="Beck B.J."/>
            <person name="De Vos P."/>
            <person name="Vandamme P."/>
            <person name="Eisen J.A."/>
            <person name="Garrity G."/>
            <person name="Hugenholtz P."/>
            <person name="Kyrpides N.C."/>
        </authorList>
    </citation>
    <scope>NUCLEOTIDE SEQUENCE [LARGE SCALE GENOMIC DNA]</scope>
    <source>
        <strain evidence="3 4">CGMCC 1.6855</strain>
    </source>
</reference>
<protein>
    <submittedName>
        <fullName evidence="3">Histidine kinase</fullName>
    </submittedName>
</protein>
<gene>
    <name evidence="3" type="ORF">IQ31_02902</name>
</gene>
<dbReference type="InterPro" id="IPR010559">
    <property type="entry name" value="Sig_transdc_His_kin_internal"/>
</dbReference>
<evidence type="ECO:0000313" key="3">
    <source>
        <dbReference type="EMBL" id="TWI19156.1"/>
    </source>
</evidence>
<dbReference type="InterPro" id="IPR050640">
    <property type="entry name" value="Bact_2-comp_sensor_kinase"/>
</dbReference>
<name>A0A562MGY7_9SPHI</name>
<dbReference type="SUPFAM" id="SSF55874">
    <property type="entry name" value="ATPase domain of HSP90 chaperone/DNA topoisomerase II/histidine kinase"/>
    <property type="match status" value="1"/>
</dbReference>
<evidence type="ECO:0000256" key="1">
    <source>
        <dbReference type="SAM" id="Phobius"/>
    </source>
</evidence>
<sequence length="237" mass="27205">MPVGEKFTSTSRTLLVLVRGGLINWLISFLVLHLEGMREKERAQLELEYLKQAHLQANLSSLKEQLSPHFLFNTLSALASLTKEQSVKDYIEELSSIYRYLLKHRESDLVTLKNEIAFCESYLYIIKTRLENAIEILIELTEDISNVQIPPLTLQLLIENAIKHNVAAHYKPLKIHIYVSSNSSLIVENNLQPKHSREKSSGIGLKNISQRYKVLLGQEITIEKTDTFFKIHLPLVL</sequence>
<dbReference type="Gene3D" id="3.30.565.10">
    <property type="entry name" value="Histidine kinase-like ATPase, C-terminal domain"/>
    <property type="match status" value="1"/>
</dbReference>
<dbReference type="PANTHER" id="PTHR34220">
    <property type="entry name" value="SENSOR HISTIDINE KINASE YPDA"/>
    <property type="match status" value="1"/>
</dbReference>
<dbReference type="PANTHER" id="PTHR34220:SF7">
    <property type="entry name" value="SENSOR HISTIDINE KINASE YPDA"/>
    <property type="match status" value="1"/>
</dbReference>